<dbReference type="EMBL" id="CM014081">
    <property type="protein sequence ID" value="TKS69718.1"/>
    <property type="molecule type" value="Genomic_DNA"/>
</dbReference>
<dbReference type="AlphaFoldDB" id="A0A4U5U7A5"/>
<evidence type="ECO:0000256" key="1">
    <source>
        <dbReference type="SAM" id="MobiDB-lite"/>
    </source>
</evidence>
<dbReference type="Proteomes" id="UP000298787">
    <property type="component" value="Chromosome 4"/>
</dbReference>
<evidence type="ECO:0000313" key="2">
    <source>
        <dbReference type="EMBL" id="TKS69718.1"/>
    </source>
</evidence>
<gene>
    <name evidence="2" type="ORF">D9C73_003785</name>
</gene>
<accession>A0A4U5U7A5</accession>
<protein>
    <submittedName>
        <fullName evidence="2">Low-density lipoprotein receptor-related protein 3</fullName>
    </submittedName>
</protein>
<feature type="compositionally biased region" description="Basic residues" evidence="1">
    <location>
        <begin position="1"/>
        <end position="11"/>
    </location>
</feature>
<organism evidence="2 3">
    <name type="scientific">Collichthys lucidus</name>
    <name type="common">Big head croaker</name>
    <name type="synonym">Sciaena lucida</name>
    <dbReference type="NCBI Taxonomy" id="240159"/>
    <lineage>
        <taxon>Eukaryota</taxon>
        <taxon>Metazoa</taxon>
        <taxon>Chordata</taxon>
        <taxon>Craniata</taxon>
        <taxon>Vertebrata</taxon>
        <taxon>Euteleostomi</taxon>
        <taxon>Actinopterygii</taxon>
        <taxon>Neopterygii</taxon>
        <taxon>Teleostei</taxon>
        <taxon>Neoteleostei</taxon>
        <taxon>Acanthomorphata</taxon>
        <taxon>Eupercaria</taxon>
        <taxon>Sciaenidae</taxon>
        <taxon>Collichthys</taxon>
    </lineage>
</organism>
<reference evidence="2 3" key="1">
    <citation type="submission" date="2019-01" db="EMBL/GenBank/DDBJ databases">
        <title>Genome Assembly of Collichthys lucidus.</title>
        <authorList>
            <person name="Cai M."/>
            <person name="Xiao S."/>
        </authorList>
    </citation>
    <scope>NUCLEOTIDE SEQUENCE [LARGE SCALE GENOMIC DNA]</scope>
    <source>
        <strain evidence="2">JT15FE1705JMU</strain>
        <tissue evidence="2">Muscle</tissue>
    </source>
</reference>
<sequence>MRRQIRRHSTRRTNSSSSRRRLGHLWSRLLHVGGRSRGHAPLLDPPGPTQITLGLHSYRTVGVQGPQARARSGAGFGDEVDVVGRSGSCCSATMDLQPCTPESPASPLSLQSVDSAEEDELSPVSRESSRAPQSEPPTPLQDDSYSS</sequence>
<keyword evidence="2" id="KW-0675">Receptor</keyword>
<keyword evidence="3" id="KW-1185">Reference proteome</keyword>
<proteinExistence type="predicted"/>
<keyword evidence="2" id="KW-0449">Lipoprotein</keyword>
<dbReference type="STRING" id="240159.A0A4U5U7A5"/>
<feature type="region of interest" description="Disordered" evidence="1">
    <location>
        <begin position="98"/>
        <end position="147"/>
    </location>
</feature>
<feature type="region of interest" description="Disordered" evidence="1">
    <location>
        <begin position="1"/>
        <end position="20"/>
    </location>
</feature>
<evidence type="ECO:0000313" key="3">
    <source>
        <dbReference type="Proteomes" id="UP000298787"/>
    </source>
</evidence>
<name>A0A4U5U7A5_COLLU</name>